<dbReference type="EMBL" id="MZ130486">
    <property type="protein sequence ID" value="QWM90203.1"/>
    <property type="molecule type" value="Genomic_DNA"/>
</dbReference>
<organism evidence="1 2">
    <name type="scientific">uncultured phage cr9_1</name>
    <dbReference type="NCBI Taxonomy" id="2986400"/>
    <lineage>
        <taxon>Viruses</taxon>
        <taxon>Duplodnaviria</taxon>
        <taxon>Heunggongvirae</taxon>
        <taxon>Uroviricota</taxon>
        <taxon>Caudoviricetes</taxon>
        <taxon>Crassvirales</taxon>
        <taxon>Intestiviridae</taxon>
        <taxon>Crudevirinae</taxon>
        <taxon>Dabirmavirus</taxon>
        <taxon>Dabirmavirus hominis</taxon>
    </lineage>
</organism>
<evidence type="ECO:0000313" key="1">
    <source>
        <dbReference type="EMBL" id="QWM90203.1"/>
    </source>
</evidence>
<accession>A0AAE7RZP4</accession>
<dbReference type="KEGG" id="vg:75691278"/>
<sequence>MIEIKSKKKSYGIRIPSSIGEITPEVLNTLVKGVKLPKHYCIVALCFDTKLFDFMTSINAKKPSTVAVSPLLAAISDEDANLINANIGDKLILNRTAIELGTQVNIKTMAAYNNIAEYINSDPELIKAIYDKDENVIKVDNNLNKGLMIAKSPRIIVLEFKIIAVNDIRGAVDVNHIVTDPFINKSELN</sequence>
<gene>
    <name evidence="1" type="primary">gp_23136</name>
</gene>
<keyword evidence="2" id="KW-1185">Reference proteome</keyword>
<dbReference type="Proteomes" id="UP000827813">
    <property type="component" value="Segment"/>
</dbReference>
<proteinExistence type="predicted"/>
<name>A0AAE7RZP4_9CAUD</name>
<protein>
    <submittedName>
        <fullName evidence="1">Uncharacterized protein</fullName>
    </submittedName>
</protein>
<dbReference type="RefSeq" id="YP_010359775.1">
    <property type="nucleotide sequence ID" value="NC_062776.1"/>
</dbReference>
<evidence type="ECO:0000313" key="2">
    <source>
        <dbReference type="Proteomes" id="UP000827813"/>
    </source>
</evidence>
<reference evidence="1 2" key="1">
    <citation type="submission" date="2021-04" db="EMBL/GenBank/DDBJ databases">
        <authorList>
            <person name="Shkoporov A.N."/>
            <person name="Stockdale S.R."/>
            <person name="Guerin E."/>
            <person name="Ross R.P."/>
            <person name="Hill C."/>
        </authorList>
    </citation>
    <scope>NUCLEOTIDE SEQUENCE [LARGE SCALE GENOMIC DNA]</scope>
    <source>
        <strain evidence="2">cr9_1</strain>
    </source>
</reference>
<dbReference type="GeneID" id="75691278"/>